<accession>A0ABV8PE30</accession>
<evidence type="ECO:0000313" key="1">
    <source>
        <dbReference type="EMBL" id="MFC4212411.1"/>
    </source>
</evidence>
<gene>
    <name evidence="1" type="ORF">ACFOWA_14525</name>
</gene>
<dbReference type="RefSeq" id="WP_378986359.1">
    <property type="nucleotide sequence ID" value="NZ_JBHSBW010000013.1"/>
</dbReference>
<dbReference type="EMBL" id="JBHSBW010000013">
    <property type="protein sequence ID" value="MFC4212411.1"/>
    <property type="molecule type" value="Genomic_DNA"/>
</dbReference>
<sequence length="94" mass="10955">MKLQHYKDFENESTIRSSQSTWRVGSYTVNFITTKEHAHISNQSSKSIVIQFLGKKPIVVGGKFSILTFGIKIIKYRERLKLGWIKRKQVLEKV</sequence>
<evidence type="ECO:0000313" key="2">
    <source>
        <dbReference type="Proteomes" id="UP001595789"/>
    </source>
</evidence>
<keyword evidence="2" id="KW-1185">Reference proteome</keyword>
<name>A0ABV8PE30_9SPHI</name>
<protein>
    <submittedName>
        <fullName evidence="1">Uncharacterized protein</fullName>
    </submittedName>
</protein>
<dbReference type="Proteomes" id="UP001595789">
    <property type="component" value="Unassembled WGS sequence"/>
</dbReference>
<comment type="caution">
    <text evidence="1">The sequence shown here is derived from an EMBL/GenBank/DDBJ whole genome shotgun (WGS) entry which is preliminary data.</text>
</comment>
<organism evidence="1 2">
    <name type="scientific">Pedobacter lithocola</name>
    <dbReference type="NCBI Taxonomy" id="1908239"/>
    <lineage>
        <taxon>Bacteria</taxon>
        <taxon>Pseudomonadati</taxon>
        <taxon>Bacteroidota</taxon>
        <taxon>Sphingobacteriia</taxon>
        <taxon>Sphingobacteriales</taxon>
        <taxon>Sphingobacteriaceae</taxon>
        <taxon>Pedobacter</taxon>
    </lineage>
</organism>
<proteinExistence type="predicted"/>
<reference evidence="2" key="1">
    <citation type="journal article" date="2019" name="Int. J. Syst. Evol. Microbiol.">
        <title>The Global Catalogue of Microorganisms (GCM) 10K type strain sequencing project: providing services to taxonomists for standard genome sequencing and annotation.</title>
        <authorList>
            <consortium name="The Broad Institute Genomics Platform"/>
            <consortium name="The Broad Institute Genome Sequencing Center for Infectious Disease"/>
            <person name="Wu L."/>
            <person name="Ma J."/>
        </authorList>
    </citation>
    <scope>NUCLEOTIDE SEQUENCE [LARGE SCALE GENOMIC DNA]</scope>
    <source>
        <strain evidence="2">CCM 8691</strain>
    </source>
</reference>